<evidence type="ECO:0000259" key="23">
    <source>
        <dbReference type="PROSITE" id="PS50290"/>
    </source>
</evidence>
<feature type="compositionally biased region" description="Basic and acidic residues" evidence="22">
    <location>
        <begin position="193"/>
        <end position="210"/>
    </location>
</feature>
<dbReference type="GO" id="GO:0048731">
    <property type="term" value="P:system development"/>
    <property type="evidence" value="ECO:0007669"/>
    <property type="project" value="UniProtKB-ARBA"/>
</dbReference>
<evidence type="ECO:0000256" key="18">
    <source>
        <dbReference type="ARBA" id="ARBA00023273"/>
    </source>
</evidence>
<dbReference type="InterPro" id="IPR042576">
    <property type="entry name" value="TRAF3IP1_N_sf"/>
</dbReference>
<dbReference type="GO" id="GO:0004674">
    <property type="term" value="F:protein serine/threonine kinase activity"/>
    <property type="evidence" value="ECO:0007669"/>
    <property type="project" value="UniProtKB-KW"/>
</dbReference>
<dbReference type="GO" id="GO:0070507">
    <property type="term" value="P:regulation of microtubule cytoskeleton organization"/>
    <property type="evidence" value="ECO:0007669"/>
    <property type="project" value="UniProtKB-ARBA"/>
</dbReference>
<dbReference type="InterPro" id="IPR040468">
    <property type="entry name" value="TRAF3IP1_N"/>
</dbReference>
<keyword evidence="7" id="KW-0723">Serine/threonine-protein kinase</keyword>
<keyword evidence="10" id="KW-0227">DNA damage</keyword>
<feature type="region of interest" description="Disordered" evidence="22">
    <location>
        <begin position="189"/>
        <end position="210"/>
    </location>
</feature>
<reference evidence="26 27" key="1">
    <citation type="submission" date="2016-04" db="EMBL/GenBank/DDBJ databases">
        <title>The genome of Intoshia linei affirms orthonectids as highly simplified spiralians.</title>
        <authorList>
            <person name="Mikhailov K.V."/>
            <person name="Slusarev G.S."/>
            <person name="Nikitin M.A."/>
            <person name="Logacheva M.D."/>
            <person name="Penin A."/>
            <person name="Aleoshin V."/>
            <person name="Panchin Y.V."/>
        </authorList>
    </citation>
    <scope>NUCLEOTIDE SEQUENCE [LARGE SCALE GENOMIC DNA]</scope>
    <source>
        <strain evidence="26">Intl2013</strain>
        <tissue evidence="26">Whole animal</tissue>
    </source>
</reference>
<dbReference type="EC" id="2.7.11.1" evidence="5"/>
<dbReference type="Gene3D" id="1.10.1070.11">
    <property type="entry name" value="Phosphatidylinositol 3-/4-kinase, catalytic domain"/>
    <property type="match status" value="1"/>
</dbReference>
<dbReference type="InterPro" id="IPR000403">
    <property type="entry name" value="PI3/4_kinase_cat_dom"/>
</dbReference>
<evidence type="ECO:0000256" key="14">
    <source>
        <dbReference type="ARBA" id="ARBA00023054"/>
    </source>
</evidence>
<dbReference type="SMART" id="SM01343">
    <property type="entry name" value="FATC"/>
    <property type="match status" value="1"/>
</dbReference>
<dbReference type="GO" id="GO:0000723">
    <property type="term" value="P:telomere maintenance"/>
    <property type="evidence" value="ECO:0007669"/>
    <property type="project" value="TreeGrafter"/>
</dbReference>
<dbReference type="GO" id="GO:0030030">
    <property type="term" value="P:cell projection organization"/>
    <property type="evidence" value="ECO:0007669"/>
    <property type="project" value="UniProtKB-KW"/>
</dbReference>
<keyword evidence="14" id="KW-0175">Coiled coil</keyword>
<keyword evidence="9" id="KW-0547">Nucleotide-binding</keyword>
<dbReference type="PANTHER" id="PTHR11139">
    <property type="entry name" value="ATAXIA TELANGIECTASIA MUTATED ATM -RELATED"/>
    <property type="match status" value="1"/>
</dbReference>
<feature type="domain" description="FAT" evidence="24">
    <location>
        <begin position="2208"/>
        <end position="2628"/>
    </location>
</feature>
<evidence type="ECO:0000256" key="11">
    <source>
        <dbReference type="ARBA" id="ARBA00022777"/>
    </source>
</evidence>
<dbReference type="GO" id="GO:0048513">
    <property type="term" value="P:animal organ development"/>
    <property type="evidence" value="ECO:0007669"/>
    <property type="project" value="UniProtKB-ARBA"/>
</dbReference>
<organism evidence="26 27">
    <name type="scientific">Intoshia linei</name>
    <dbReference type="NCBI Taxonomy" id="1819745"/>
    <lineage>
        <taxon>Eukaryota</taxon>
        <taxon>Metazoa</taxon>
        <taxon>Spiralia</taxon>
        <taxon>Lophotrochozoa</taxon>
        <taxon>Mesozoa</taxon>
        <taxon>Orthonectida</taxon>
        <taxon>Rhopaluridae</taxon>
        <taxon>Intoshia</taxon>
    </lineage>
</organism>
<dbReference type="SMART" id="SM00146">
    <property type="entry name" value="PI3Kc"/>
    <property type="match status" value="1"/>
</dbReference>
<keyword evidence="15" id="KW-0234">DNA repair</keyword>
<evidence type="ECO:0000256" key="7">
    <source>
        <dbReference type="ARBA" id="ARBA00022527"/>
    </source>
</evidence>
<dbReference type="PROSITE" id="PS51190">
    <property type="entry name" value="FATC"/>
    <property type="match status" value="1"/>
</dbReference>
<dbReference type="PROSITE" id="PS50290">
    <property type="entry name" value="PI3_4_KINASE_3"/>
    <property type="match status" value="1"/>
</dbReference>
<evidence type="ECO:0000256" key="8">
    <source>
        <dbReference type="ARBA" id="ARBA00022679"/>
    </source>
</evidence>
<comment type="similarity">
    <text evidence="4">Belongs to the PI3/PI4-kinase family. ATM subfamily.</text>
</comment>
<evidence type="ECO:0000256" key="6">
    <source>
        <dbReference type="ARBA" id="ARBA00022490"/>
    </source>
</evidence>
<dbReference type="CDD" id="cd00892">
    <property type="entry name" value="PIKKc_ATR"/>
    <property type="match status" value="1"/>
</dbReference>
<evidence type="ECO:0000256" key="19">
    <source>
        <dbReference type="ARBA" id="ARBA00024420"/>
    </source>
</evidence>
<dbReference type="InterPro" id="IPR036940">
    <property type="entry name" value="PI3/4_kinase_cat_sf"/>
</dbReference>
<evidence type="ECO:0000256" key="22">
    <source>
        <dbReference type="SAM" id="MobiDB-lite"/>
    </source>
</evidence>
<dbReference type="SUPFAM" id="SSF56112">
    <property type="entry name" value="Protein kinase-like (PK-like)"/>
    <property type="match status" value="1"/>
</dbReference>
<dbReference type="InterPro" id="IPR057564">
    <property type="entry name" value="HEAT_ATR"/>
</dbReference>
<evidence type="ECO:0000256" key="10">
    <source>
        <dbReference type="ARBA" id="ARBA00022763"/>
    </source>
</evidence>
<keyword evidence="13" id="KW-0067">ATP-binding</keyword>
<dbReference type="GO" id="GO:0005634">
    <property type="term" value="C:nucleus"/>
    <property type="evidence" value="ECO:0007669"/>
    <property type="project" value="UniProtKB-SubCell"/>
</dbReference>
<protein>
    <recommendedName>
        <fullName evidence="19">Serine/threonine-protein kinase ATR</fullName>
        <ecNumber evidence="5">2.7.11.1</ecNumber>
    </recommendedName>
    <alternativeName>
        <fullName evidence="21">TRAF3-interacting protein 1</fullName>
    </alternativeName>
</protein>
<keyword evidence="17" id="KW-0539">Nucleus</keyword>
<dbReference type="Pfam" id="PF02260">
    <property type="entry name" value="FATC"/>
    <property type="match status" value="1"/>
</dbReference>
<dbReference type="GO" id="GO:0005930">
    <property type="term" value="C:axoneme"/>
    <property type="evidence" value="ECO:0007669"/>
    <property type="project" value="UniProtKB-SubCell"/>
</dbReference>
<keyword evidence="6" id="KW-0963">Cytoplasm</keyword>
<dbReference type="InterPro" id="IPR014009">
    <property type="entry name" value="PIK_FAT"/>
</dbReference>
<evidence type="ECO:0000256" key="17">
    <source>
        <dbReference type="ARBA" id="ARBA00023242"/>
    </source>
</evidence>
<evidence type="ECO:0000259" key="24">
    <source>
        <dbReference type="PROSITE" id="PS51189"/>
    </source>
</evidence>
<evidence type="ECO:0000256" key="15">
    <source>
        <dbReference type="ARBA" id="ARBA00023204"/>
    </source>
</evidence>
<dbReference type="GO" id="GO:0006281">
    <property type="term" value="P:DNA repair"/>
    <property type="evidence" value="ECO:0007669"/>
    <property type="project" value="UniProtKB-KW"/>
</dbReference>
<dbReference type="FunFam" id="1.10.418.50:FF:000001">
    <property type="entry name" value="TRAF3-interacting protein 1 isoform X1"/>
    <property type="match status" value="1"/>
</dbReference>
<gene>
    <name evidence="26" type="ORF">A3Q56_00600</name>
</gene>
<keyword evidence="8" id="KW-0808">Transferase</keyword>
<feature type="domain" description="FATC" evidence="25">
    <location>
        <begin position="3067"/>
        <end position="3099"/>
    </location>
</feature>
<feature type="region of interest" description="Disordered" evidence="22">
    <location>
        <begin position="136"/>
        <end position="168"/>
    </location>
</feature>
<proteinExistence type="inferred from homology"/>
<evidence type="ECO:0000256" key="5">
    <source>
        <dbReference type="ARBA" id="ARBA00012513"/>
    </source>
</evidence>
<keyword evidence="12" id="KW-0970">Cilium biogenesis/degradation</keyword>
<evidence type="ECO:0000256" key="3">
    <source>
        <dbReference type="ARBA" id="ARBA00004430"/>
    </source>
</evidence>
<dbReference type="InterPro" id="IPR050517">
    <property type="entry name" value="DDR_Repair_Kinase"/>
</dbReference>
<dbReference type="Proteomes" id="UP000078046">
    <property type="component" value="Unassembled WGS sequence"/>
</dbReference>
<evidence type="ECO:0000256" key="13">
    <source>
        <dbReference type="ARBA" id="ARBA00022840"/>
    </source>
</evidence>
<dbReference type="PROSITE" id="PS00916">
    <property type="entry name" value="PI3_4_KINASE_2"/>
    <property type="match status" value="1"/>
</dbReference>
<feature type="compositionally biased region" description="Polar residues" evidence="22">
    <location>
        <begin position="222"/>
        <end position="235"/>
    </location>
</feature>
<accession>A0A177BBK2</accession>
<dbReference type="Pfam" id="PF00454">
    <property type="entry name" value="PI3_PI4_kinase"/>
    <property type="match status" value="1"/>
</dbReference>
<dbReference type="EMBL" id="LWCA01000036">
    <property type="protein sequence ID" value="OAF71626.1"/>
    <property type="molecule type" value="Genomic_DNA"/>
</dbReference>
<evidence type="ECO:0000256" key="4">
    <source>
        <dbReference type="ARBA" id="ARBA00010769"/>
    </source>
</evidence>
<feature type="compositionally biased region" description="Basic and acidic residues" evidence="22">
    <location>
        <begin position="136"/>
        <end position="145"/>
    </location>
</feature>
<dbReference type="GO" id="GO:0005524">
    <property type="term" value="F:ATP binding"/>
    <property type="evidence" value="ECO:0007669"/>
    <property type="project" value="UniProtKB-KW"/>
</dbReference>
<keyword evidence="18" id="KW-0966">Cell projection</keyword>
<dbReference type="InterPro" id="IPR003151">
    <property type="entry name" value="PIK-rel_kinase_FAT"/>
</dbReference>
<evidence type="ECO:0000313" key="26">
    <source>
        <dbReference type="EMBL" id="OAF71626.1"/>
    </source>
</evidence>
<comment type="similarity">
    <text evidence="20">Belongs to the TRAF3IP1 family.</text>
</comment>
<comment type="subcellular location">
    <subcellularLocation>
        <location evidence="3">Cytoplasm</location>
        <location evidence="3">Cytoskeleton</location>
        <location evidence="3">Cilium axoneme</location>
    </subcellularLocation>
    <subcellularLocation>
        <location evidence="1">Cytoplasm</location>
        <location evidence="1">Cytoskeleton</location>
        <location evidence="1">Cilium basal body</location>
    </subcellularLocation>
    <subcellularLocation>
        <location evidence="2">Nucleus</location>
    </subcellularLocation>
</comment>
<dbReference type="Pfam" id="PF02259">
    <property type="entry name" value="FAT"/>
    <property type="match status" value="1"/>
</dbReference>
<evidence type="ECO:0000256" key="2">
    <source>
        <dbReference type="ARBA" id="ARBA00004123"/>
    </source>
</evidence>
<sequence>MDEANLNIAIEKTKDEMSKIINKPKMTPKLLSKPPFRFIHDIVTNINVITGIFKNVSFTEFELHSQNMKNREDKINFLKKLFLFIEETTNEKVVCRPSKLVAGLEPNQTNIMLQQICKCINIIQNAESIQRNEITKEPTQKDRMVRPTSAKGIRHRKNDRVSDSHQPEKVIKSTMESVPVTVNKLNIDVANESPKKDAQEKRKSKNEKLETNIISTSNEMLLSEQTNVSRNQSASKPYKMAKSPAKNESTWKKPQIISDIKDDENGMNDSEDEIDYNLKSGETNKIQNDPENHGKLVQEILETREELIKDESIQAQSLNSVSQKRYKQQIEKQMKIAKQQLQKTTRLTTNLAKSFEYIQEEADMMNAELDFWKKETIKNIKSSKDHKQSPENETLKYINGIKDLDTTIMDLENSIISKKRNILINDETIKSLILGMLYLEFAENLLKKYNLRSGNYITFLLRYIYDDLKQYKLFVNSTLTPINSNIKEEDVRVANKIEEFSDLLDWLNCKNISEIFWQVFLQMLRNILPESCINDYAYFESNVKYNCQYTVLNDFDQNLLIFNILFTMKRINVLNVYLSLTHLNIFFLDMLKVFETCSLVCKFEALKLTHQMVIYKKDNLLNRNKDMLSQMTMICIKNKLINDEMLIIVTEIYLNLNDKNFACFLKFLINHLKEIYKDFSKSYVWDLLLVLFDEKYIHLLKNVDDFMEQSLICILEYIEVSHQFLLIDLKIYTIMTSILNNFQPVMFKMKCFEFLNNFFQAETCIDNYYKFLKNDSKNIFNILKILKQTCQDDSDQLDTFNEKILNFINSEFGLNLDKILFIFLNLYKIDKKYVIEYKIYQKFLNLLIQPWNSWKRDISGNSLQESKYILNQETNKKFYFYLIDVFLISSESPQLKFRIMKKIFLESNEISLKIIEKLAFLVPDDDYLVNFLNVLFFEKNVNFNEPFFSLVSKFNIKVINVNECKYLLFFIKNFSFRQFDKNVDLIISIIDSLLQIYYEKFKTETFCIISILKGIVDCPNLNNTQLDKIKIILKNIVDTRLSSFDSSIFSKFSKICYQFFKHYTLKNEFQNAMNEILNDKLLSDIEESNIQQVENVLIIIKHITFVSKDEFITLSCLMIIFTTITSSETILICSLALDVFQDIVKSLNQSLKNIFYLYQENICEILAYEIIKHVNLLIDDKFNQHLKNYLIPPESKKDLLILLESININEQDLCTKKIYLIIDKINCSISNAANTFNFDLNVFKNKIMKHYIAPFFISFDKEIDIFYIDLILKQIFNFTFTTQVIRAIGKIFAYILCFSNVNCHLELIDKICKISKLEISYLVKCYFQTICNNLILFLSLKYDSVIIGFNTLYILLKTDEISKFNFQSLIKNEIIGIFFHIENAIIESDQLEHSHLLKSNYKSFYMFLVLLDSNQLKSVRMHVINIIKNAVHSKCLNFDKFSNVSEITQDCVLLLLKNLDDITVGPLLPQLLSFTFTYNDSECNKIIKYILTECKMKENIFSRYMYLLEISNTFFHSQIYKIWSKFCLKNDNDENYNENQILKCRLIMISDYLSIPFDNIIILVLNQLFKIITNSYVKFYTILNSSDTKFPKFIVPFGSLSLYKNYINNKIFISKFIVQLVAGLCQNNCDKIKNLYARCLGAIGAIGKKFLINNDQNLIICKNEEKNKTHQNMITDEKNVFGLAQHSCTQRANPQEFLTQLGVKEPTFYELDHVKFKCNVIKRLIFSLQKTNNNATHDCIAFSIQEFIKLIINHDDLHTMFTCDDLDVILPLTNSRYVLNEIFFSSFMSNLSTGSIANLTIFNNDKFDSKNFHNWISCFCILIIEQFQDEGVSDFFKPLCGAIKNDESFAKFITAYVVYYSIIFDNCIEFILNEIINILTFNINTSENLDNIKFSKQKMSHFGQLHKLYILKLLYKLETMFKWFYESYHYLHSTQKHKNAKWIDILKENRVKLSTFLDQVEFILMAHNYLNLGAYCHGLYYYELHFKGIKYSNFNISILLDQTDISLSFEGIVQKEQRSFSANDLNTFQEIYKCIDESDAIMGVIVYQGIMDTSQENSIVTLESKHLNSFGTVSYDHVISKHQLFSTLTQSKSKVYSGLLERKIKNDEKYKFLEINNKVSLIRNMINLGQYYTAKTVIDKLIDENPYYHKYVSEYRHEVAHQLSDWTCIDSFINQEQVWNKNHKLDWNEGISQIIHNLSNINFNKTNVLEIDDIIIKMFDNVISLFIANADIEFGAYNQIYPVLIKFHTLVDLNHIYNYLNFIKVPEKINFDKTSFDYFNQRLCLTEPIYCYREPIISCYRHILQNQLNLLYQKFFQSERFDIFGTQILKNVYESDNEPIKCIFKDKISNMFIETAKLARYDGNLERAFTLLVQLDVFDDNINVSLERALWMKDRGDVTEAESLLTCAASKYYGIYINTNMSSLNENPTQLHHKCVYSKILMEIGILKEESSSCASNDIVSQYEDALKLDPNSETCHFRLARYMDKLLSSPSLKNIPKMQIVDMKCTYLPRIIECYGSSLVYGCNYIYQSLPRLLSLWLDFGNEMQSYKSDINSYSHMSSCIKKLNSIIESLIKRLPTFLFYCSFPQLVSRICHKNESVVRCLKTLISSIIIVYPQQSLWQMIAVIKSTYPTRSQRCQDIINESRKNCSSDKLFYFIQDILKLAEQLILLCNFKTTGIKSSKPTFSLDKNIKLLRRLFDSPKLSRIIIPIQYFLNVRIPRTEIGGCFNNSNSVYGNFEPFPSDEIYIQNIQDTVKVYTQSLQRPKIVTFICSDGIDRVMLCKPKDDLRKDARLMEFNCIINTLLRMDSDARTKSLFIRTYSVIPLNENCGMIEWVVNTKAFRLILKGLYEREGIKMPKRSYLLKYEHVANSPLPIKLQLYKKDFVSKFPLIFDRWFIESFDNPTDWYRARNNYSRTVAVMSIVGYILGLGDRHGENILFDSTTGDCVHVDFSCLFNAGEDLMVPEKVPFRLTRNMIYAMGPLGYEGVFRKACEVTLNVIKDQKDPLLSVLKSFLWDPLVEWNTGIKQKKFESGEVLNEKALLHVCNIELRMHGKLKHNSKVKFQTSLALATKGHVEYLIKEATNEHNLCLMYIGWGAYL</sequence>
<dbReference type="InterPro" id="IPR018936">
    <property type="entry name" value="PI3/4_kinase_CS"/>
</dbReference>
<dbReference type="OrthoDB" id="381190at2759"/>
<dbReference type="Gene3D" id="3.30.1010.10">
    <property type="entry name" value="Phosphatidylinositol 3-kinase Catalytic Subunit, Chain A, domain 4"/>
    <property type="match status" value="1"/>
</dbReference>
<keyword evidence="11" id="KW-0418">Kinase</keyword>
<feature type="domain" description="PI3K/PI4K catalytic" evidence="23">
    <location>
        <begin position="2751"/>
        <end position="3061"/>
    </location>
</feature>
<feature type="region of interest" description="Disordered" evidence="22">
    <location>
        <begin position="222"/>
        <end position="251"/>
    </location>
</feature>
<dbReference type="PANTHER" id="PTHR11139:SF69">
    <property type="entry name" value="SERINE_THREONINE-PROTEIN KINASE ATR"/>
    <property type="match status" value="1"/>
</dbReference>
<dbReference type="GO" id="GO:0005694">
    <property type="term" value="C:chromosome"/>
    <property type="evidence" value="ECO:0007669"/>
    <property type="project" value="TreeGrafter"/>
</dbReference>
<evidence type="ECO:0000256" key="9">
    <source>
        <dbReference type="ARBA" id="ARBA00022741"/>
    </source>
</evidence>
<evidence type="ECO:0000259" key="25">
    <source>
        <dbReference type="PROSITE" id="PS51190"/>
    </source>
</evidence>
<dbReference type="GO" id="GO:0000077">
    <property type="term" value="P:DNA damage checkpoint signaling"/>
    <property type="evidence" value="ECO:0007669"/>
    <property type="project" value="TreeGrafter"/>
</dbReference>
<evidence type="ECO:0000313" key="27">
    <source>
        <dbReference type="Proteomes" id="UP000078046"/>
    </source>
</evidence>
<feature type="compositionally biased region" description="Basic and acidic residues" evidence="22">
    <location>
        <begin position="159"/>
        <end position="168"/>
    </location>
</feature>
<dbReference type="Gene3D" id="1.10.418.50">
    <property type="entry name" value="Microtubule-binding protein MIP-T3"/>
    <property type="match status" value="1"/>
</dbReference>
<name>A0A177BBK2_9BILA</name>
<evidence type="ECO:0000256" key="1">
    <source>
        <dbReference type="ARBA" id="ARBA00004120"/>
    </source>
</evidence>
<evidence type="ECO:0000256" key="21">
    <source>
        <dbReference type="ARBA" id="ARBA00070492"/>
    </source>
</evidence>
<evidence type="ECO:0000256" key="20">
    <source>
        <dbReference type="ARBA" id="ARBA00043971"/>
    </source>
</evidence>
<keyword evidence="16" id="KW-0206">Cytoskeleton</keyword>
<dbReference type="Pfam" id="PF23593">
    <property type="entry name" value="HEAT_ATR"/>
    <property type="match status" value="1"/>
</dbReference>
<dbReference type="InterPro" id="IPR041476">
    <property type="entry name" value="TRAF3IP1_C"/>
</dbReference>
<comment type="caution">
    <text evidence="26">The sequence shown here is derived from an EMBL/GenBank/DDBJ whole genome shotgun (WGS) entry which is preliminary data.</text>
</comment>
<dbReference type="InterPro" id="IPR011009">
    <property type="entry name" value="Kinase-like_dom_sf"/>
</dbReference>
<dbReference type="Pfam" id="PF17749">
    <property type="entry name" value="MIP-T3_C"/>
    <property type="match status" value="1"/>
</dbReference>
<dbReference type="PROSITE" id="PS51189">
    <property type="entry name" value="FAT"/>
    <property type="match status" value="1"/>
</dbReference>
<evidence type="ECO:0000256" key="12">
    <source>
        <dbReference type="ARBA" id="ARBA00022794"/>
    </source>
</evidence>
<dbReference type="Pfam" id="PF10243">
    <property type="entry name" value="MIP-T3"/>
    <property type="match status" value="1"/>
</dbReference>
<keyword evidence="27" id="KW-1185">Reference proteome</keyword>
<dbReference type="InterPro" id="IPR003152">
    <property type="entry name" value="FATC_dom"/>
</dbReference>
<evidence type="ECO:0000256" key="16">
    <source>
        <dbReference type="ARBA" id="ARBA00023212"/>
    </source>
</evidence>